<evidence type="ECO:0000313" key="7">
    <source>
        <dbReference type="EMBL" id="RCW86299.1"/>
    </source>
</evidence>
<gene>
    <name evidence="7" type="ORF">C7476_102279</name>
</gene>
<dbReference type="RefSeq" id="WP_114428796.1">
    <property type="nucleotide sequence ID" value="NZ_QPJM01000002.1"/>
</dbReference>
<keyword evidence="4" id="KW-1003">Cell membrane</keyword>
<organism evidence="7 8">
    <name type="scientific">Phyllobacterium bourgognense</name>
    <dbReference type="NCBI Taxonomy" id="314236"/>
    <lineage>
        <taxon>Bacteria</taxon>
        <taxon>Pseudomonadati</taxon>
        <taxon>Pseudomonadota</taxon>
        <taxon>Alphaproteobacteria</taxon>
        <taxon>Hyphomicrobiales</taxon>
        <taxon>Phyllobacteriaceae</taxon>
        <taxon>Phyllobacterium</taxon>
    </lineage>
</organism>
<dbReference type="Pfam" id="PF07886">
    <property type="entry name" value="BA14K"/>
    <property type="match status" value="1"/>
</dbReference>
<accession>A0A368Z2W9</accession>
<dbReference type="GO" id="GO:0016020">
    <property type="term" value="C:membrane"/>
    <property type="evidence" value="ECO:0007669"/>
    <property type="project" value="UniProtKB-SubCell"/>
</dbReference>
<name>A0A368Z2W9_9HYPH</name>
<keyword evidence="8" id="KW-1185">Reference proteome</keyword>
<keyword evidence="5" id="KW-0430">Lectin</keyword>
<comment type="subcellular location">
    <subcellularLocation>
        <location evidence="1">Membrane</location>
        <topology evidence="1">Single-pass membrane protein</topology>
    </subcellularLocation>
</comment>
<keyword evidence="4" id="KW-0472">Membrane</keyword>
<evidence type="ECO:0000256" key="2">
    <source>
        <dbReference type="ARBA" id="ARBA00010270"/>
    </source>
</evidence>
<dbReference type="GO" id="GO:0030246">
    <property type="term" value="F:carbohydrate binding"/>
    <property type="evidence" value="ECO:0007669"/>
    <property type="project" value="UniProtKB-KW"/>
</dbReference>
<reference evidence="7 8" key="1">
    <citation type="submission" date="2018-07" db="EMBL/GenBank/DDBJ databases">
        <title>Genomic Encyclopedia of Type Strains, Phase III (KMG-III): the genomes of soil and plant-associated and newly described type strains.</title>
        <authorList>
            <person name="Whitman W."/>
        </authorList>
    </citation>
    <scope>NUCLEOTIDE SEQUENCE [LARGE SCALE GENOMIC DNA]</scope>
    <source>
        <strain evidence="7 8">31-25a</strain>
    </source>
</reference>
<dbReference type="EMBL" id="QPJM01000002">
    <property type="protein sequence ID" value="RCW86299.1"/>
    <property type="molecule type" value="Genomic_DNA"/>
</dbReference>
<evidence type="ECO:0000256" key="3">
    <source>
        <dbReference type="ARBA" id="ARBA00020552"/>
    </source>
</evidence>
<dbReference type="OrthoDB" id="8117189at2"/>
<sequence length="150" mass="17256">MLAALAMSAGLTSVGPIPAFSAPLAPLSIETTSANIEQVQYRRHYRGGRNWNGNRYYRGGRYYRGDRYRYGGYRGYNYYRPGYRYYNGAWFPLAAFGTGVIVGSALAPRPVYRAGSAHTQWCYNRYRSYRAYDNTYQPNYGPRRQCVSPY</sequence>
<evidence type="ECO:0000313" key="8">
    <source>
        <dbReference type="Proteomes" id="UP000253324"/>
    </source>
</evidence>
<protein>
    <recommendedName>
        <fullName evidence="3">Lectin-like protein BA14k</fullName>
    </recommendedName>
</protein>
<comment type="function">
    <text evidence="6">Has immunoglobulin-binding and hemagglutination properties, and can bind to mannose. Essential for virulence. May be involved in LPS biosynthesis or polysaccharide transport.</text>
</comment>
<evidence type="ECO:0000256" key="5">
    <source>
        <dbReference type="ARBA" id="ARBA00022734"/>
    </source>
</evidence>
<dbReference type="InterPro" id="IPR012413">
    <property type="entry name" value="BA14K"/>
</dbReference>
<evidence type="ECO:0000256" key="4">
    <source>
        <dbReference type="ARBA" id="ARBA00022475"/>
    </source>
</evidence>
<dbReference type="AlphaFoldDB" id="A0A368Z2W9"/>
<evidence type="ECO:0000256" key="6">
    <source>
        <dbReference type="ARBA" id="ARBA00025321"/>
    </source>
</evidence>
<comment type="similarity">
    <text evidence="2">Belongs to the BA14k family.</text>
</comment>
<evidence type="ECO:0000256" key="1">
    <source>
        <dbReference type="ARBA" id="ARBA00004167"/>
    </source>
</evidence>
<dbReference type="Proteomes" id="UP000253324">
    <property type="component" value="Unassembled WGS sequence"/>
</dbReference>
<proteinExistence type="inferred from homology"/>
<comment type="caution">
    <text evidence="7">The sequence shown here is derived from an EMBL/GenBank/DDBJ whole genome shotgun (WGS) entry which is preliminary data.</text>
</comment>